<sequence length="1007" mass="109883">MAESSGEPGVRASSGSGRSIGSRRGQNPQQQLHQIEKSVTHLLVATKSLLETLTQWSRGTATEGDVSDVYVRLGYEFNIACRSFNSIGVETSDLGPVPDLLRSILEDTLSQEASQASLDRYLPRIRDIIINLLQGLKKKQAKLRARAAREADRPGASSRQDSIDSTGAQAVPERKVGGDIRANMPRQSSRDINGPDLPPRTSSRNESRDSPNRGPDRFDSRSTLPSTDSTMSSNTAQSMPVVTPYPEEDTIPTNKPQPPPHTVQSFPHPPPPPPKQTDALLALQRGGDLERRASRRFSTYQIKQQLGNATGVPMIPPAQNTPIPNRGREVRESIQAVRQRGSTQLNRQRTERRLAGEPSPVRNLSRFSEESVQSIKGNDQASSSSPTIKTPEDKLGSSYFDKDGAERPRVSATLSGPMAEPTFNEGEATPVEPPVRQPSRKQQTPPLDTQFVPEDSPQPGKPLTLFLQYKSRVKKIVLEDGASELSVARLQLAFIDKFAWNSHSEGIDLPEIYIQDSVSGVRYELEDLSDIKNNTVLVLNVEPLDEVKRHVDDGFSNIRRVVEGIKTAVEDQQSAIKLISERQQETAKGLASLSVAPQISGIRSPNVEASGGARSTSPTKPGADVDVNQLIELSSLRRDLAILRQTYSSFASDVEASMAAVRTKAAAVKSVAVKVALPDIKGESGRAYVNKELYGTFSKDSSAIIDFVDDVQDSIEDLRKDVVSRGVRPLPRQLEQMAKDLSHATAEVKRLEAYINREKPIWTKIWKQELQQVCDDKEALADAEALVNDMKYDLNVVENTFKLVEEACKQQNLEASRDGDGGPGAGGRVPRSVSGSANRIAAFAVDQGVDPHKAKDGVLGEVKALSIDHDSRIDAIQRAERARKKELESRSEGAFKKELGAFVEEGRLKKTGGVEEVERQRKAKDARNIKENMERAAERARKAAEKKAGRVKADTPAQPSTATVDANAEAPNGSLEVPSVDGSGGASPETKFVDAKEEIEPPPPPPL</sequence>
<feature type="domain" description="Actin interacting protein 3 C-terminal" evidence="3">
    <location>
        <begin position="466"/>
        <end position="926"/>
    </location>
</feature>
<proteinExistence type="predicted"/>
<feature type="compositionally biased region" description="Low complexity" evidence="2">
    <location>
        <begin position="9"/>
        <end position="25"/>
    </location>
</feature>
<dbReference type="SMART" id="SM00806">
    <property type="entry name" value="AIP3"/>
    <property type="match status" value="1"/>
</dbReference>
<feature type="region of interest" description="Disordered" evidence="2">
    <location>
        <begin position="814"/>
        <end position="833"/>
    </location>
</feature>
<keyword evidence="1" id="KW-0175">Coiled coil</keyword>
<feature type="compositionally biased region" description="Basic and acidic residues" evidence="2">
    <location>
        <begin position="390"/>
        <end position="409"/>
    </location>
</feature>
<dbReference type="AlphaFoldDB" id="A0A0D1XR93"/>
<dbReference type="GO" id="GO:0030010">
    <property type="term" value="P:establishment of cell polarity"/>
    <property type="evidence" value="ECO:0007669"/>
    <property type="project" value="TreeGrafter"/>
</dbReference>
<feature type="compositionally biased region" description="Polar residues" evidence="2">
    <location>
        <begin position="221"/>
        <end position="240"/>
    </location>
</feature>
<organism evidence="4 5">
    <name type="scientific">Verruconis gallopava</name>
    <dbReference type="NCBI Taxonomy" id="253628"/>
    <lineage>
        <taxon>Eukaryota</taxon>
        <taxon>Fungi</taxon>
        <taxon>Dikarya</taxon>
        <taxon>Ascomycota</taxon>
        <taxon>Pezizomycotina</taxon>
        <taxon>Dothideomycetes</taxon>
        <taxon>Pleosporomycetidae</taxon>
        <taxon>Venturiales</taxon>
        <taxon>Sympoventuriaceae</taxon>
        <taxon>Verruconis</taxon>
    </lineage>
</organism>
<evidence type="ECO:0000313" key="4">
    <source>
        <dbReference type="EMBL" id="KIW05216.1"/>
    </source>
</evidence>
<feature type="region of interest" description="Disordered" evidence="2">
    <location>
        <begin position="604"/>
        <end position="623"/>
    </location>
</feature>
<dbReference type="GO" id="GO:0005519">
    <property type="term" value="F:cytoskeletal regulatory protein binding"/>
    <property type="evidence" value="ECO:0007669"/>
    <property type="project" value="InterPro"/>
</dbReference>
<feature type="compositionally biased region" description="Pro residues" evidence="2">
    <location>
        <begin position="255"/>
        <end position="275"/>
    </location>
</feature>
<dbReference type="Pfam" id="PF03915">
    <property type="entry name" value="AIP3"/>
    <property type="match status" value="1"/>
</dbReference>
<evidence type="ECO:0000256" key="1">
    <source>
        <dbReference type="ARBA" id="ARBA00023054"/>
    </source>
</evidence>
<evidence type="ECO:0000256" key="2">
    <source>
        <dbReference type="SAM" id="MobiDB-lite"/>
    </source>
</evidence>
<feature type="region of interest" description="Disordered" evidence="2">
    <location>
        <begin position="144"/>
        <end position="279"/>
    </location>
</feature>
<dbReference type="STRING" id="253628.A0A0D1XR93"/>
<dbReference type="OrthoDB" id="783096at2759"/>
<dbReference type="InterPro" id="IPR056279">
    <property type="entry name" value="Aip3p_Bud6_N"/>
</dbReference>
<dbReference type="Proteomes" id="UP000053259">
    <property type="component" value="Unassembled WGS sequence"/>
</dbReference>
<accession>A0A0D1XR93</accession>
<name>A0A0D1XR93_9PEZI</name>
<dbReference type="VEuPathDB" id="FungiDB:PV09_03759"/>
<dbReference type="Gene3D" id="1.20.58.1540">
    <property type="entry name" value="Actin interacting protein 3, C-terminal domain"/>
    <property type="match status" value="1"/>
</dbReference>
<feature type="compositionally biased region" description="Basic and acidic residues" evidence="2">
    <location>
        <begin position="914"/>
        <end position="953"/>
    </location>
</feature>
<dbReference type="PANTHER" id="PTHR22741:SF10">
    <property type="entry name" value="COILED-COIL DOMAIN-CONTAINING PROTEIN CG32809"/>
    <property type="match status" value="1"/>
</dbReference>
<feature type="region of interest" description="Disordered" evidence="2">
    <location>
        <begin position="337"/>
        <end position="458"/>
    </location>
</feature>
<dbReference type="InterPro" id="IPR022782">
    <property type="entry name" value="AIP3-like_C"/>
</dbReference>
<dbReference type="GO" id="GO:0051286">
    <property type="term" value="C:cell tip"/>
    <property type="evidence" value="ECO:0007669"/>
    <property type="project" value="TreeGrafter"/>
</dbReference>
<dbReference type="HOGENOM" id="CLU_005287_0_0_1"/>
<dbReference type="Pfam" id="PF23153">
    <property type="entry name" value="Aip3p_Bud6_N"/>
    <property type="match status" value="1"/>
</dbReference>
<feature type="compositionally biased region" description="Polar residues" evidence="2">
    <location>
        <begin position="370"/>
        <end position="388"/>
    </location>
</feature>
<keyword evidence="5" id="KW-1185">Reference proteome</keyword>
<dbReference type="GO" id="GO:0005737">
    <property type="term" value="C:cytoplasm"/>
    <property type="evidence" value="ECO:0007669"/>
    <property type="project" value="TreeGrafter"/>
</dbReference>
<feature type="region of interest" description="Disordered" evidence="2">
    <location>
        <begin position="914"/>
        <end position="1007"/>
    </location>
</feature>
<protein>
    <recommendedName>
        <fullName evidence="3">Actin interacting protein 3 C-terminal domain-containing protein</fullName>
    </recommendedName>
</protein>
<dbReference type="PANTHER" id="PTHR22741">
    <property type="entry name" value="P140CAP/SNIP-RELATED"/>
    <property type="match status" value="1"/>
</dbReference>
<dbReference type="InParanoid" id="A0A0D1XR93"/>
<feature type="compositionally biased region" description="Basic and acidic residues" evidence="2">
    <location>
        <begin position="203"/>
        <end position="220"/>
    </location>
</feature>
<dbReference type="InterPro" id="IPR051825">
    <property type="entry name" value="SRCIN1"/>
</dbReference>
<dbReference type="InterPro" id="IPR005613">
    <property type="entry name" value="AIP3_C"/>
</dbReference>
<gene>
    <name evidence="4" type="ORF">PV09_03759</name>
</gene>
<dbReference type="GeneID" id="27311732"/>
<evidence type="ECO:0000259" key="3">
    <source>
        <dbReference type="SMART" id="SM00806"/>
    </source>
</evidence>
<dbReference type="RefSeq" id="XP_016215085.1">
    <property type="nucleotide sequence ID" value="XM_016356996.1"/>
</dbReference>
<feature type="region of interest" description="Disordered" evidence="2">
    <location>
        <begin position="1"/>
        <end position="31"/>
    </location>
</feature>
<dbReference type="FunCoup" id="A0A0D1XR93">
    <property type="interactions" value="54"/>
</dbReference>
<evidence type="ECO:0000313" key="5">
    <source>
        <dbReference type="Proteomes" id="UP000053259"/>
    </source>
</evidence>
<dbReference type="EMBL" id="KN847538">
    <property type="protein sequence ID" value="KIW05216.1"/>
    <property type="molecule type" value="Genomic_DNA"/>
</dbReference>
<feature type="compositionally biased region" description="Polar residues" evidence="2">
    <location>
        <begin position="157"/>
        <end position="168"/>
    </location>
</feature>
<reference evidence="4 5" key="1">
    <citation type="submission" date="2015-01" db="EMBL/GenBank/DDBJ databases">
        <title>The Genome Sequence of Ochroconis gallopava CBS43764.</title>
        <authorList>
            <consortium name="The Broad Institute Genomics Platform"/>
            <person name="Cuomo C."/>
            <person name="de Hoog S."/>
            <person name="Gorbushina A."/>
            <person name="Stielow B."/>
            <person name="Teixiera M."/>
            <person name="Abouelleil A."/>
            <person name="Chapman S.B."/>
            <person name="Priest M."/>
            <person name="Young S.K."/>
            <person name="Wortman J."/>
            <person name="Nusbaum C."/>
            <person name="Birren B."/>
        </authorList>
    </citation>
    <scope>NUCLEOTIDE SEQUENCE [LARGE SCALE GENOMIC DNA]</scope>
    <source>
        <strain evidence="4 5">CBS 43764</strain>
    </source>
</reference>